<evidence type="ECO:0000256" key="1">
    <source>
        <dbReference type="SAM" id="Phobius"/>
    </source>
</evidence>
<proteinExistence type="predicted"/>
<keyword evidence="1" id="KW-0472">Membrane</keyword>
<dbReference type="InterPro" id="IPR012495">
    <property type="entry name" value="TadE-like_dom"/>
</dbReference>
<keyword evidence="4" id="KW-1185">Reference proteome</keyword>
<dbReference type="EMBL" id="JBFNXX010000037">
    <property type="protein sequence ID" value="MEW9922218.1"/>
    <property type="molecule type" value="Genomic_DNA"/>
</dbReference>
<feature type="transmembrane region" description="Helical" evidence="1">
    <location>
        <begin position="20"/>
        <end position="42"/>
    </location>
</feature>
<keyword evidence="1" id="KW-0812">Transmembrane</keyword>
<evidence type="ECO:0000259" key="2">
    <source>
        <dbReference type="Pfam" id="PF07811"/>
    </source>
</evidence>
<evidence type="ECO:0000313" key="4">
    <source>
        <dbReference type="Proteomes" id="UP001556098"/>
    </source>
</evidence>
<organism evidence="3 4">
    <name type="scientific">Sulfitobacter sediminis</name>
    <dbReference type="NCBI Taxonomy" id="3234186"/>
    <lineage>
        <taxon>Bacteria</taxon>
        <taxon>Pseudomonadati</taxon>
        <taxon>Pseudomonadota</taxon>
        <taxon>Alphaproteobacteria</taxon>
        <taxon>Rhodobacterales</taxon>
        <taxon>Roseobacteraceae</taxon>
        <taxon>Sulfitobacter</taxon>
    </lineage>
</organism>
<comment type="caution">
    <text evidence="3">The sequence shown here is derived from an EMBL/GenBank/DDBJ whole genome shotgun (WGS) entry which is preliminary data.</text>
</comment>
<protein>
    <submittedName>
        <fullName evidence="3">TadE/TadG family type IV pilus assembly protein</fullName>
    </submittedName>
</protein>
<name>A0ABV3RUJ7_9RHOB</name>
<feature type="domain" description="TadE-like" evidence="2">
    <location>
        <begin position="14"/>
        <end position="56"/>
    </location>
</feature>
<dbReference type="RefSeq" id="WP_367879916.1">
    <property type="nucleotide sequence ID" value="NZ_JBFNXX010000037.1"/>
</dbReference>
<dbReference type="Pfam" id="PF07811">
    <property type="entry name" value="TadE"/>
    <property type="match status" value="1"/>
</dbReference>
<sequence>MTHTWRRLGRDERGTQLVEFAVLLPMLLLVFAVIIEGGRLMWSYQAAAAGVRDATRYLSRSVPSNICDTSGSVSEWTGTVAEIVRKRVDGNAIFPSGITIDTVSPSLSCGNAGFRVTNVGVVSVRARLTVTFPMAGLFTFAGQSISNVTTSVTDSSRVFGT</sequence>
<gene>
    <name evidence="3" type="ORF">AB2B41_21685</name>
</gene>
<dbReference type="Proteomes" id="UP001556098">
    <property type="component" value="Unassembled WGS sequence"/>
</dbReference>
<accession>A0ABV3RUJ7</accession>
<keyword evidence="1" id="KW-1133">Transmembrane helix</keyword>
<reference evidence="3 4" key="1">
    <citation type="submission" date="2024-07" db="EMBL/GenBank/DDBJ databases">
        <title>Marimonas sp.nov., isolated from tidal-flat sediment.</title>
        <authorList>
            <person name="Jayan J.N."/>
            <person name="Lee S.S."/>
        </authorList>
    </citation>
    <scope>NUCLEOTIDE SEQUENCE [LARGE SCALE GENOMIC DNA]</scope>
    <source>
        <strain evidence="3 4">MJW-29</strain>
    </source>
</reference>
<evidence type="ECO:0000313" key="3">
    <source>
        <dbReference type="EMBL" id="MEW9922218.1"/>
    </source>
</evidence>